<dbReference type="EMBL" id="JAEVHL010000017">
    <property type="protein sequence ID" value="MBM0275115.1"/>
    <property type="molecule type" value="Genomic_DNA"/>
</dbReference>
<reference evidence="1 2" key="1">
    <citation type="submission" date="2021-01" db="EMBL/GenBank/DDBJ databases">
        <title>Draft genome sequence of Micromonospora sp. strain STR1s_6.</title>
        <authorList>
            <person name="Karlyshev A."/>
            <person name="Jawad R."/>
        </authorList>
    </citation>
    <scope>NUCLEOTIDE SEQUENCE [LARGE SCALE GENOMIC DNA]</scope>
    <source>
        <strain evidence="1 2">STR1S-6</strain>
    </source>
</reference>
<evidence type="ECO:0000313" key="2">
    <source>
        <dbReference type="Proteomes" id="UP000622245"/>
    </source>
</evidence>
<dbReference type="Proteomes" id="UP000622245">
    <property type="component" value="Unassembled WGS sequence"/>
</dbReference>
<proteinExistence type="predicted"/>
<dbReference type="RefSeq" id="WP_203147521.1">
    <property type="nucleotide sequence ID" value="NZ_JAEVHL010000017.1"/>
</dbReference>
<keyword evidence="2" id="KW-1185">Reference proteome</keyword>
<accession>A0ABS1YCN1</accession>
<gene>
    <name evidence="1" type="ORF">JM949_06410</name>
</gene>
<evidence type="ECO:0000313" key="1">
    <source>
        <dbReference type="EMBL" id="MBM0275115.1"/>
    </source>
</evidence>
<name>A0ABS1YCN1_9ACTN</name>
<comment type="caution">
    <text evidence="1">The sequence shown here is derived from an EMBL/GenBank/DDBJ whole genome shotgun (WGS) entry which is preliminary data.</text>
</comment>
<organism evidence="1 2">
    <name type="scientific">Micromonospora tarensis</name>
    <dbReference type="NCBI Taxonomy" id="2806100"/>
    <lineage>
        <taxon>Bacteria</taxon>
        <taxon>Bacillati</taxon>
        <taxon>Actinomycetota</taxon>
        <taxon>Actinomycetes</taxon>
        <taxon>Micromonosporales</taxon>
        <taxon>Micromonosporaceae</taxon>
        <taxon>Micromonospora</taxon>
    </lineage>
</organism>
<sequence length="109" mass="12052">MPAQQLALDVLVAARAVGTRHTLALAEHQRGWISLPRPLADFTPTGTVIPAWVCCICGGVEINSYKVERNHGCCDPHTVNMPCERRDRWPASALEFDAAWTPDHPGRRP</sequence>
<protein>
    <submittedName>
        <fullName evidence="1">Uncharacterized protein</fullName>
    </submittedName>
</protein>